<dbReference type="EMBL" id="JAYMYS010000001">
    <property type="protein sequence ID" value="KAK7411177.1"/>
    <property type="molecule type" value="Genomic_DNA"/>
</dbReference>
<evidence type="ECO:0000256" key="6">
    <source>
        <dbReference type="SAM" id="Phobius"/>
    </source>
</evidence>
<dbReference type="InterPro" id="IPR044991">
    <property type="entry name" value="TET_plant"/>
</dbReference>
<feature type="transmembrane region" description="Helical" evidence="6">
    <location>
        <begin position="46"/>
        <end position="66"/>
    </location>
</feature>
<dbReference type="InterPro" id="IPR018499">
    <property type="entry name" value="Tetraspanin/Peripherin"/>
</dbReference>
<evidence type="ECO:0000313" key="7">
    <source>
        <dbReference type="EMBL" id="KAK7411177.1"/>
    </source>
</evidence>
<dbReference type="PRINTS" id="PR00259">
    <property type="entry name" value="TMFOUR"/>
</dbReference>
<dbReference type="PROSITE" id="PS00421">
    <property type="entry name" value="TM4_1"/>
    <property type="match status" value="1"/>
</dbReference>
<keyword evidence="5 6" id="KW-0472">Membrane</keyword>
<comment type="caution">
    <text evidence="7">The sequence shown here is derived from an EMBL/GenBank/DDBJ whole genome shotgun (WGS) entry which is preliminary data.</text>
</comment>
<evidence type="ECO:0000256" key="1">
    <source>
        <dbReference type="ARBA" id="ARBA00004141"/>
    </source>
</evidence>
<keyword evidence="4 6" id="KW-1133">Transmembrane helix</keyword>
<evidence type="ECO:0008006" key="9">
    <source>
        <dbReference type="Google" id="ProtNLM"/>
    </source>
</evidence>
<feature type="transmembrane region" description="Helical" evidence="6">
    <location>
        <begin position="236"/>
        <end position="256"/>
    </location>
</feature>
<evidence type="ECO:0000256" key="3">
    <source>
        <dbReference type="ARBA" id="ARBA00022692"/>
    </source>
</evidence>
<dbReference type="AlphaFoldDB" id="A0AAN9SYX3"/>
<feature type="transmembrane region" description="Helical" evidence="6">
    <location>
        <begin position="12"/>
        <end position="31"/>
    </location>
</feature>
<evidence type="ECO:0000256" key="5">
    <source>
        <dbReference type="ARBA" id="ARBA00023136"/>
    </source>
</evidence>
<comment type="subcellular location">
    <subcellularLocation>
        <location evidence="1">Membrane</location>
        <topology evidence="1">Multi-pass membrane protein</topology>
    </subcellularLocation>
</comment>
<organism evidence="7 8">
    <name type="scientific">Psophocarpus tetragonolobus</name>
    <name type="common">Winged bean</name>
    <name type="synonym">Dolichos tetragonolobus</name>
    <dbReference type="NCBI Taxonomy" id="3891"/>
    <lineage>
        <taxon>Eukaryota</taxon>
        <taxon>Viridiplantae</taxon>
        <taxon>Streptophyta</taxon>
        <taxon>Embryophyta</taxon>
        <taxon>Tracheophyta</taxon>
        <taxon>Spermatophyta</taxon>
        <taxon>Magnoliopsida</taxon>
        <taxon>eudicotyledons</taxon>
        <taxon>Gunneridae</taxon>
        <taxon>Pentapetalae</taxon>
        <taxon>rosids</taxon>
        <taxon>fabids</taxon>
        <taxon>Fabales</taxon>
        <taxon>Fabaceae</taxon>
        <taxon>Papilionoideae</taxon>
        <taxon>50 kb inversion clade</taxon>
        <taxon>NPAAA clade</taxon>
        <taxon>indigoferoid/millettioid clade</taxon>
        <taxon>Phaseoleae</taxon>
        <taxon>Psophocarpus</taxon>
    </lineage>
</organism>
<comment type="similarity">
    <text evidence="2">Belongs to the tetraspanin (TM4SF) family.</text>
</comment>
<dbReference type="InterPro" id="IPR018503">
    <property type="entry name" value="Tetraspanin_CS"/>
</dbReference>
<proteinExistence type="inferred from homology"/>
<sequence>MCRLSNSLVGCLNLLAFALSIPILVTGVWLSKQAQTECEKWLETPLMVLGAFLLIVSFLGLVGAWCRVTWLMWLYLFVMFLLILLMLAFTAFVFVITNKGAGKALSNRGYKEYRLGDYSNWLQNRVNDSDNWNRIQSCLKDARLCSDFHTKFKNDNVQQFYAENFGALQTGCCMPPDNCKFVYQGPTVWNRPEGGNHTNPDCNAWSNDPNVLCFSCESCKAGFLQNLKTEWKKVTIINIIFLVFLIIVYSVGCCAFRNNKRDHWRK</sequence>
<name>A0AAN9SYX3_PSOTE</name>
<evidence type="ECO:0000256" key="2">
    <source>
        <dbReference type="ARBA" id="ARBA00006840"/>
    </source>
</evidence>
<gene>
    <name evidence="7" type="ORF">VNO78_02609</name>
</gene>
<protein>
    <recommendedName>
        <fullName evidence="9">Tetraspanin-8-like</fullName>
    </recommendedName>
</protein>
<dbReference type="PANTHER" id="PTHR32191">
    <property type="entry name" value="TETRASPANIN-8-RELATED"/>
    <property type="match status" value="1"/>
</dbReference>
<dbReference type="GO" id="GO:0009734">
    <property type="term" value="P:auxin-activated signaling pathway"/>
    <property type="evidence" value="ECO:0007669"/>
    <property type="project" value="InterPro"/>
</dbReference>
<feature type="transmembrane region" description="Helical" evidence="6">
    <location>
        <begin position="73"/>
        <end position="96"/>
    </location>
</feature>
<dbReference type="Pfam" id="PF00335">
    <property type="entry name" value="Tetraspanin"/>
    <property type="match status" value="1"/>
</dbReference>
<evidence type="ECO:0000313" key="8">
    <source>
        <dbReference type="Proteomes" id="UP001386955"/>
    </source>
</evidence>
<dbReference type="GO" id="GO:0016020">
    <property type="term" value="C:membrane"/>
    <property type="evidence" value="ECO:0007669"/>
    <property type="project" value="UniProtKB-SubCell"/>
</dbReference>
<dbReference type="Proteomes" id="UP001386955">
    <property type="component" value="Unassembled WGS sequence"/>
</dbReference>
<keyword evidence="3 6" id="KW-0812">Transmembrane</keyword>
<evidence type="ECO:0000256" key="4">
    <source>
        <dbReference type="ARBA" id="ARBA00022989"/>
    </source>
</evidence>
<accession>A0AAN9SYX3</accession>
<keyword evidence="8" id="KW-1185">Reference proteome</keyword>
<reference evidence="7 8" key="1">
    <citation type="submission" date="2024-01" db="EMBL/GenBank/DDBJ databases">
        <title>The genomes of 5 underutilized Papilionoideae crops provide insights into root nodulation and disease resistanc.</title>
        <authorList>
            <person name="Jiang F."/>
        </authorList>
    </citation>
    <scope>NUCLEOTIDE SEQUENCE [LARGE SCALE GENOMIC DNA]</scope>
    <source>
        <strain evidence="7">DUOXIRENSHENG_FW03</strain>
        <tissue evidence="7">Leaves</tissue>
    </source>
</reference>